<comment type="subcellular location">
    <subcellularLocation>
        <location evidence="1">Membrane</location>
    </subcellularLocation>
</comment>
<feature type="transmembrane region" description="Helical" evidence="8">
    <location>
        <begin position="934"/>
        <end position="959"/>
    </location>
</feature>
<evidence type="ECO:0000256" key="7">
    <source>
        <dbReference type="PROSITE-ProRule" id="PRU00043"/>
    </source>
</evidence>
<comment type="caution">
    <text evidence="10">The sequence shown here is derived from an EMBL/GenBank/DDBJ whole genome shotgun (WGS) entry which is preliminary data.</text>
</comment>
<dbReference type="InterPro" id="IPR020894">
    <property type="entry name" value="Cadherin_CS"/>
</dbReference>
<dbReference type="GO" id="GO:0009653">
    <property type="term" value="P:anatomical structure morphogenesis"/>
    <property type="evidence" value="ECO:0007669"/>
    <property type="project" value="UniProtKB-ARBA"/>
</dbReference>
<dbReference type="InterPro" id="IPR002126">
    <property type="entry name" value="Cadherin-like_dom"/>
</dbReference>
<dbReference type="SMART" id="SM00112">
    <property type="entry name" value="CA"/>
    <property type="match status" value="7"/>
</dbReference>
<dbReference type="Proteomes" id="UP001174136">
    <property type="component" value="Unassembled WGS sequence"/>
</dbReference>
<feature type="domain" description="Cadherin" evidence="9">
    <location>
        <begin position="404"/>
        <end position="492"/>
    </location>
</feature>
<evidence type="ECO:0000256" key="5">
    <source>
        <dbReference type="ARBA" id="ARBA00022989"/>
    </source>
</evidence>
<keyword evidence="3" id="KW-0677">Repeat</keyword>
<keyword evidence="2 8" id="KW-0812">Transmembrane</keyword>
<evidence type="ECO:0000256" key="8">
    <source>
        <dbReference type="SAM" id="Phobius"/>
    </source>
</evidence>
<feature type="domain" description="Cadherin" evidence="9">
    <location>
        <begin position="493"/>
        <end position="603"/>
    </location>
</feature>
<dbReference type="AlphaFoldDB" id="A0AA47MBT6"/>
<dbReference type="CDD" id="cd11304">
    <property type="entry name" value="Cadherin_repeat"/>
    <property type="match status" value="6"/>
</dbReference>
<keyword evidence="6 8" id="KW-0472">Membrane</keyword>
<evidence type="ECO:0000256" key="4">
    <source>
        <dbReference type="ARBA" id="ARBA00022837"/>
    </source>
</evidence>
<dbReference type="PROSITE" id="PS00232">
    <property type="entry name" value="CADHERIN_1"/>
    <property type="match status" value="4"/>
</dbReference>
<dbReference type="Pfam" id="PF00028">
    <property type="entry name" value="Cadherin"/>
    <property type="match status" value="3"/>
</dbReference>
<dbReference type="GO" id="GO:0005886">
    <property type="term" value="C:plasma membrane"/>
    <property type="evidence" value="ECO:0007669"/>
    <property type="project" value="UniProtKB-SubCell"/>
</dbReference>
<dbReference type="SUPFAM" id="SSF49313">
    <property type="entry name" value="Cadherin-like"/>
    <property type="match status" value="7"/>
</dbReference>
<feature type="domain" description="Cadherin" evidence="9">
    <location>
        <begin position="176"/>
        <end position="284"/>
    </location>
</feature>
<feature type="domain" description="Cadherin" evidence="9">
    <location>
        <begin position="285"/>
        <end position="389"/>
    </location>
</feature>
<organism evidence="10 11">
    <name type="scientific">Merluccius polli</name>
    <name type="common">Benguela hake</name>
    <name type="synonym">Merluccius cadenati</name>
    <dbReference type="NCBI Taxonomy" id="89951"/>
    <lineage>
        <taxon>Eukaryota</taxon>
        <taxon>Metazoa</taxon>
        <taxon>Chordata</taxon>
        <taxon>Craniata</taxon>
        <taxon>Vertebrata</taxon>
        <taxon>Euteleostomi</taxon>
        <taxon>Actinopterygii</taxon>
        <taxon>Neopterygii</taxon>
        <taxon>Teleostei</taxon>
        <taxon>Neoteleostei</taxon>
        <taxon>Acanthomorphata</taxon>
        <taxon>Zeiogadaria</taxon>
        <taxon>Gadariae</taxon>
        <taxon>Gadiformes</taxon>
        <taxon>Gadoidei</taxon>
        <taxon>Merlucciidae</taxon>
        <taxon>Merluccius</taxon>
    </lineage>
</organism>
<dbReference type="PRINTS" id="PR00205">
    <property type="entry name" value="CADHERIN"/>
</dbReference>
<evidence type="ECO:0000259" key="9">
    <source>
        <dbReference type="PROSITE" id="PS50268"/>
    </source>
</evidence>
<evidence type="ECO:0000313" key="11">
    <source>
        <dbReference type="Proteomes" id="UP001174136"/>
    </source>
</evidence>
<feature type="domain" description="Cadherin" evidence="9">
    <location>
        <begin position="612"/>
        <end position="719"/>
    </location>
</feature>
<dbReference type="Gene3D" id="2.60.40.60">
    <property type="entry name" value="Cadherins"/>
    <property type="match status" value="7"/>
</dbReference>
<sequence>MCRSLYILIPHHLFQWWTTLIPYQDGGGPIWGGFQTQQGFTYAFITVEDVPDLNPRFLAPPYTASVAEGSPVGTVVLTVTAIDQDTGIQDTIRYRIEESGQPNPFGISETTGAITVESDIDRETISGSITLTVRASESQPNIYGAEAFATTDVQIFITDINDNAPLFYSCGTICVEASQFRGEALENSVGTVQINMTVKDLDQNAQIQVVVEGEDKAAFAVTPSVIHSESKVQLVVKDSQKLDFETKEEMVVQLIAVDMEDTRLRTTATVTITILDTNDNSPTFLHNTYELRVAEHSPVDTVIDTITATDLDQMDQNKLTYRLLPESIHKYFNVTLNTGQVYVTNSTLIDREVGSLYLATLQAIDTKNNIGTTVLEISLTDINDNAPFINRESYMVFVKEGEQATDADDPGTENSKIVFAIEHSKYSNNFTIDPNTGVLKNIGMLDREALDPKMKGKIDLNVTATDRGTPALKTMVKVIIDIEDINDNKPIFKEASYDFSVKEGAKGAFVGFVQAVDLDQAVDFNRISFTIVSGSFGNFIIRTFEYGAGYQGNITVDPDIELDHESLPNQFTLWVEAADLSHSKAEVMVKIKVLDINDERPEFQPVGPVPPVRENSTVTGAVGSFSALDKDGDHALVYHMVSCDCHCNSTYEPCDWMLMDRKGEVTVNPAATIDYEECNRVRIMAQVVDENTEKGENNSVSQAEMLVDIEDINDNVPQFLNSGQIFVLVSESASVSTSVARVTATDRDSQEKILFAVTEVKYEDTNSQIKPIRTIFKCVSAEVDDIFVADIQSIEALDSSTKGKYFVTVSATDKGGLSTSIEIEIVIVDKSFKTRLRFISPLADVLRNREDIIVALVTATKSAVYVHSIKTEEAESRAPGDTIMEAYFVYSNGTAIDSVSVERMVSQSENYIILSKYHLANVATVDVVPEPPNVWRFVLIGLVGGLVIVLIVLSTSLICTRRNYRTKLKAAKAMKSTTMEDNQRGGPVVPGTNKYTMEGANPVLNLNIDTVTDLGFDEEESNVDRISVDSFNDGMSLHSEKDSAMMVIKEEEEEEESFYNEPLSAALAQRANKQNAGSSQMMGFTNPAFSTTDLCFWMAEPSTATSTTAPYTSQVIPFSSQLTSCTGSSLFSSLPSLQLFAAHSSPAVIPLSLASSPVVPSTLPSSTVPFSDDEAPFSCTSATVVMASPFPWSLFTSSIFSSSHVATPIVGKPTGAMGVLGVIGAVAIERYSTCGPMAGDFPQEGGKTKALSPSGGVMGLVAAD</sequence>
<dbReference type="GO" id="GO:0007156">
    <property type="term" value="P:homophilic cell adhesion via plasma membrane adhesion molecules"/>
    <property type="evidence" value="ECO:0007669"/>
    <property type="project" value="InterPro"/>
</dbReference>
<dbReference type="InterPro" id="IPR015919">
    <property type="entry name" value="Cadherin-like_sf"/>
</dbReference>
<protein>
    <submittedName>
        <fullName evidence="10">Cadherin-related family member 2</fullName>
    </submittedName>
</protein>
<dbReference type="EMBL" id="JAOPHQ010004896">
    <property type="protein sequence ID" value="KAK0137337.1"/>
    <property type="molecule type" value="Genomic_DNA"/>
</dbReference>
<evidence type="ECO:0000313" key="10">
    <source>
        <dbReference type="EMBL" id="KAK0137337.1"/>
    </source>
</evidence>
<keyword evidence="11" id="KW-1185">Reference proteome</keyword>
<evidence type="ECO:0000256" key="2">
    <source>
        <dbReference type="ARBA" id="ARBA00022692"/>
    </source>
</evidence>
<dbReference type="PANTHER" id="PTHR24026">
    <property type="entry name" value="FAT ATYPICAL CADHERIN-RELATED"/>
    <property type="match status" value="1"/>
</dbReference>
<dbReference type="GO" id="GO:0005509">
    <property type="term" value="F:calcium ion binding"/>
    <property type="evidence" value="ECO:0007669"/>
    <property type="project" value="UniProtKB-UniRule"/>
</dbReference>
<feature type="domain" description="Cadherin" evidence="9">
    <location>
        <begin position="58"/>
        <end position="167"/>
    </location>
</feature>
<accession>A0AA47MBT6</accession>
<evidence type="ECO:0000256" key="6">
    <source>
        <dbReference type="ARBA" id="ARBA00023136"/>
    </source>
</evidence>
<reference evidence="10" key="1">
    <citation type="journal article" date="2023" name="Front. Mar. Sci.">
        <title>A new Merluccius polli reference genome to investigate the effects of global change in West African waters.</title>
        <authorList>
            <person name="Mateo J.L."/>
            <person name="Blanco-Fernandez C."/>
            <person name="Garcia-Vazquez E."/>
            <person name="Machado-Schiaffino G."/>
        </authorList>
    </citation>
    <scope>NUCLEOTIDE SEQUENCE</scope>
    <source>
        <strain evidence="10">C29</strain>
        <tissue evidence="10">Fin</tissue>
    </source>
</reference>
<dbReference type="PROSITE" id="PS50268">
    <property type="entry name" value="CADHERIN_2"/>
    <property type="match status" value="7"/>
</dbReference>
<keyword evidence="4 7" id="KW-0106">Calcium</keyword>
<evidence type="ECO:0000256" key="3">
    <source>
        <dbReference type="ARBA" id="ARBA00022737"/>
    </source>
</evidence>
<name>A0AA47MBT6_MERPO</name>
<gene>
    <name evidence="10" type="primary">Cdhr2</name>
    <name evidence="10" type="ORF">N1851_026459</name>
</gene>
<keyword evidence="5 8" id="KW-1133">Transmembrane helix</keyword>
<dbReference type="FunFam" id="2.60.40.60:FF:000168">
    <property type="entry name" value="Cadherin-related family member 2"/>
    <property type="match status" value="1"/>
</dbReference>
<dbReference type="PANTHER" id="PTHR24026:SF133">
    <property type="entry name" value="CADHERIN-RELATED FAMILY MEMBER 2"/>
    <property type="match status" value="1"/>
</dbReference>
<feature type="domain" description="Cadherin" evidence="9">
    <location>
        <begin position="729"/>
        <end position="843"/>
    </location>
</feature>
<proteinExistence type="predicted"/>
<evidence type="ECO:0000256" key="1">
    <source>
        <dbReference type="ARBA" id="ARBA00004370"/>
    </source>
</evidence>